<dbReference type="STRING" id="4781.A0A0P1A9W6"/>
<organism evidence="2 3">
    <name type="scientific">Plasmopara halstedii</name>
    <name type="common">Downy mildew of sunflower</name>
    <dbReference type="NCBI Taxonomy" id="4781"/>
    <lineage>
        <taxon>Eukaryota</taxon>
        <taxon>Sar</taxon>
        <taxon>Stramenopiles</taxon>
        <taxon>Oomycota</taxon>
        <taxon>Peronosporomycetes</taxon>
        <taxon>Peronosporales</taxon>
        <taxon>Peronosporaceae</taxon>
        <taxon>Plasmopara</taxon>
    </lineage>
</organism>
<feature type="transmembrane region" description="Helical" evidence="1">
    <location>
        <begin position="240"/>
        <end position="261"/>
    </location>
</feature>
<feature type="transmembrane region" description="Helical" evidence="1">
    <location>
        <begin position="115"/>
        <end position="134"/>
    </location>
</feature>
<accession>A0A0P1A9W6</accession>
<dbReference type="OMA" id="TIPKLVM"/>
<keyword evidence="1" id="KW-0812">Transmembrane</keyword>
<proteinExistence type="predicted"/>
<dbReference type="EMBL" id="CCYD01000286">
    <property type="protein sequence ID" value="CEG37326.1"/>
    <property type="molecule type" value="Genomic_DNA"/>
</dbReference>
<sequence length="296" mass="32763">MVKRRHAHDRSLTPSQSIATKCHGSVFASPLLNSACFHIVPSLLVIVVAVTAVMLDLTTSTFYVQSSKLQILLKRSFIVWICLTVRTQLTDFVTPPQLARRRQSLKTEVVRHTRALFAVVAANLLGTTIIRPVFGAAPQFEETVKLVIPIYVLVVAVVDGFHVPLPLLKATVGLSVSWLKAVTIPKLIREWKVQTSGHPLGFLAISTANLYASGVVLRYLTNYSRSNHVVQLSIGTFKFILQSAVTSATVGILAYLANHFITDDRRILEARFLYFCVTCDLDLEGERYGLQTSINS</sequence>
<dbReference type="RefSeq" id="XP_024573695.1">
    <property type="nucleotide sequence ID" value="XM_024722639.1"/>
</dbReference>
<feature type="transmembrane region" description="Helical" evidence="1">
    <location>
        <begin position="35"/>
        <end position="57"/>
    </location>
</feature>
<evidence type="ECO:0000256" key="1">
    <source>
        <dbReference type="SAM" id="Phobius"/>
    </source>
</evidence>
<reference evidence="3" key="1">
    <citation type="submission" date="2014-09" db="EMBL/GenBank/DDBJ databases">
        <authorList>
            <person name="Sharma Rahul"/>
            <person name="Thines Marco"/>
        </authorList>
    </citation>
    <scope>NUCLEOTIDE SEQUENCE [LARGE SCALE GENOMIC DNA]</scope>
</reference>
<dbReference type="OrthoDB" id="106537at2759"/>
<name>A0A0P1A9W6_PLAHL</name>
<protein>
    <submittedName>
        <fullName evidence="2">Uncharacterized protein</fullName>
    </submittedName>
</protein>
<dbReference type="GeneID" id="36399981"/>
<dbReference type="Proteomes" id="UP000054928">
    <property type="component" value="Unassembled WGS sequence"/>
</dbReference>
<dbReference type="AlphaFoldDB" id="A0A0P1A9W6"/>
<evidence type="ECO:0000313" key="3">
    <source>
        <dbReference type="Proteomes" id="UP000054928"/>
    </source>
</evidence>
<keyword evidence="3" id="KW-1185">Reference proteome</keyword>
<keyword evidence="1" id="KW-0472">Membrane</keyword>
<feature type="transmembrane region" description="Helical" evidence="1">
    <location>
        <begin position="146"/>
        <end position="179"/>
    </location>
</feature>
<keyword evidence="1" id="KW-1133">Transmembrane helix</keyword>
<evidence type="ECO:0000313" key="2">
    <source>
        <dbReference type="EMBL" id="CEG37326.1"/>
    </source>
</evidence>